<dbReference type="PANTHER" id="PTHR24379:SF121">
    <property type="entry name" value="C2H2-TYPE DOMAIN-CONTAINING PROTEIN"/>
    <property type="match status" value="1"/>
</dbReference>
<dbReference type="PROSITE" id="PS50089">
    <property type="entry name" value="ZF_RING_2"/>
    <property type="match status" value="1"/>
</dbReference>
<accession>A0A371DQL8</accession>
<dbReference type="SUPFAM" id="SSF57850">
    <property type="entry name" value="RING/U-box"/>
    <property type="match status" value="1"/>
</dbReference>
<dbReference type="Proteomes" id="UP000256964">
    <property type="component" value="Unassembled WGS sequence"/>
</dbReference>
<keyword evidence="3 5" id="KW-0863">Zinc-finger</keyword>
<feature type="compositionally biased region" description="Low complexity" evidence="6">
    <location>
        <begin position="306"/>
        <end position="330"/>
    </location>
</feature>
<organism evidence="9 10">
    <name type="scientific">Lentinus brumalis</name>
    <dbReference type="NCBI Taxonomy" id="2498619"/>
    <lineage>
        <taxon>Eukaryota</taxon>
        <taxon>Fungi</taxon>
        <taxon>Dikarya</taxon>
        <taxon>Basidiomycota</taxon>
        <taxon>Agaricomycotina</taxon>
        <taxon>Agaricomycetes</taxon>
        <taxon>Polyporales</taxon>
        <taxon>Polyporaceae</taxon>
        <taxon>Lentinus</taxon>
    </lineage>
</organism>
<feature type="domain" description="C2H2-type" evidence="8">
    <location>
        <begin position="228"/>
        <end position="253"/>
    </location>
</feature>
<keyword evidence="10" id="KW-1185">Reference proteome</keyword>
<dbReference type="PROSITE" id="PS00518">
    <property type="entry name" value="ZF_RING_1"/>
    <property type="match status" value="1"/>
</dbReference>
<evidence type="ECO:0000256" key="4">
    <source>
        <dbReference type="ARBA" id="ARBA00022833"/>
    </source>
</evidence>
<feature type="domain" description="RING-type" evidence="7">
    <location>
        <begin position="362"/>
        <end position="400"/>
    </location>
</feature>
<dbReference type="Pfam" id="PF13923">
    <property type="entry name" value="zf-C3HC4_2"/>
    <property type="match status" value="1"/>
</dbReference>
<dbReference type="InterPro" id="IPR013083">
    <property type="entry name" value="Znf_RING/FYVE/PHD"/>
</dbReference>
<dbReference type="PROSITE" id="PS00028">
    <property type="entry name" value="ZINC_FINGER_C2H2_1"/>
    <property type="match status" value="3"/>
</dbReference>
<dbReference type="PANTHER" id="PTHR24379">
    <property type="entry name" value="KRAB AND ZINC FINGER DOMAIN-CONTAINING"/>
    <property type="match status" value="1"/>
</dbReference>
<protein>
    <recommendedName>
        <fullName evidence="11">RING-type domain-containing protein</fullName>
    </recommendedName>
</protein>
<dbReference type="AlphaFoldDB" id="A0A371DQL8"/>
<dbReference type="Gene3D" id="3.30.160.60">
    <property type="entry name" value="Classic Zinc Finger"/>
    <property type="match status" value="1"/>
</dbReference>
<evidence type="ECO:0000256" key="2">
    <source>
        <dbReference type="ARBA" id="ARBA00022737"/>
    </source>
</evidence>
<evidence type="ECO:0000259" key="8">
    <source>
        <dbReference type="PROSITE" id="PS50157"/>
    </source>
</evidence>
<evidence type="ECO:0000256" key="6">
    <source>
        <dbReference type="SAM" id="MobiDB-lite"/>
    </source>
</evidence>
<evidence type="ECO:0000256" key="1">
    <source>
        <dbReference type="ARBA" id="ARBA00022723"/>
    </source>
</evidence>
<evidence type="ECO:0000256" key="3">
    <source>
        <dbReference type="ARBA" id="ARBA00022771"/>
    </source>
</evidence>
<dbReference type="Gene3D" id="3.30.40.10">
    <property type="entry name" value="Zinc/RING finger domain, C3HC4 (zinc finger)"/>
    <property type="match status" value="1"/>
</dbReference>
<evidence type="ECO:0000259" key="7">
    <source>
        <dbReference type="PROSITE" id="PS50089"/>
    </source>
</evidence>
<name>A0A371DQL8_9APHY</name>
<evidence type="ECO:0000313" key="9">
    <source>
        <dbReference type="EMBL" id="RDX54821.1"/>
    </source>
</evidence>
<reference evidence="9 10" key="1">
    <citation type="journal article" date="2018" name="Biotechnol. Biofuels">
        <title>Integrative visual omics of the white-rot fungus Polyporus brumalis exposes the biotechnological potential of its oxidative enzymes for delignifying raw plant biomass.</title>
        <authorList>
            <person name="Miyauchi S."/>
            <person name="Rancon A."/>
            <person name="Drula E."/>
            <person name="Hage H."/>
            <person name="Chaduli D."/>
            <person name="Favel A."/>
            <person name="Grisel S."/>
            <person name="Henrissat B."/>
            <person name="Herpoel-Gimbert I."/>
            <person name="Ruiz-Duenas F.J."/>
            <person name="Chevret D."/>
            <person name="Hainaut M."/>
            <person name="Lin J."/>
            <person name="Wang M."/>
            <person name="Pangilinan J."/>
            <person name="Lipzen A."/>
            <person name="Lesage-Meessen L."/>
            <person name="Navarro D."/>
            <person name="Riley R."/>
            <person name="Grigoriev I.V."/>
            <person name="Zhou S."/>
            <person name="Raouche S."/>
            <person name="Rosso M.N."/>
        </authorList>
    </citation>
    <scope>NUCLEOTIDE SEQUENCE [LARGE SCALE GENOMIC DNA]</scope>
    <source>
        <strain evidence="9 10">BRFM 1820</strain>
    </source>
</reference>
<evidence type="ECO:0000313" key="10">
    <source>
        <dbReference type="Proteomes" id="UP000256964"/>
    </source>
</evidence>
<keyword evidence="4" id="KW-0862">Zinc</keyword>
<dbReference type="Pfam" id="PF12874">
    <property type="entry name" value="zf-met"/>
    <property type="match status" value="1"/>
</dbReference>
<dbReference type="PROSITE" id="PS50157">
    <property type="entry name" value="ZINC_FINGER_C2H2_2"/>
    <property type="match status" value="1"/>
</dbReference>
<sequence>MVKVTCYDCNETFNSKWAHKQHASAVGHARRPQPFVTQTTPLPTDHMARFLYCFECGETFGQMQSLTAVRYGVLHSCNRTLVAVQQVNTAIASSSPPHVCSVCTSNFQDEAPLQEHLTSRQTCSICKVHFPLSWVVESHYATRSIHPTCGHCGLRLRDKGELSRHVTLMHQPTVTVRCVPCGQNFKNSVGRKQHYQVSVNHPTCFVCGEGYADDAEIDNHLSWAHLDFRCKTCNEQFRSVDDLQSHYLASSEHPHCALCEIGFADDQSCDKHMETNHPRPPPRMPSPLLRIPSPVIALVSHMRTVEPSSPETQPTSQPIQSSPIASAASTGTVADMEGRSAVETPLARPRSTRTMVEDTWRCRLCAIEPVAPTATMCGHVFCTTCIVQELVKTGSCPVCKEMILLHLHVEMT</sequence>
<dbReference type="InterPro" id="IPR001841">
    <property type="entry name" value="Znf_RING"/>
</dbReference>
<dbReference type="EMBL" id="KZ857384">
    <property type="protein sequence ID" value="RDX54821.1"/>
    <property type="molecule type" value="Genomic_DNA"/>
</dbReference>
<dbReference type="GO" id="GO:0008270">
    <property type="term" value="F:zinc ion binding"/>
    <property type="evidence" value="ECO:0007669"/>
    <property type="project" value="UniProtKB-KW"/>
</dbReference>
<evidence type="ECO:0000256" key="5">
    <source>
        <dbReference type="PROSITE-ProRule" id="PRU00042"/>
    </source>
</evidence>
<evidence type="ECO:0008006" key="11">
    <source>
        <dbReference type="Google" id="ProtNLM"/>
    </source>
</evidence>
<keyword evidence="1" id="KW-0479">Metal-binding</keyword>
<dbReference type="STRING" id="139420.A0A371DQL8"/>
<dbReference type="InterPro" id="IPR013087">
    <property type="entry name" value="Znf_C2H2_type"/>
</dbReference>
<gene>
    <name evidence="9" type="ORF">OH76DRAFT_1002365</name>
</gene>
<proteinExistence type="predicted"/>
<keyword evidence="2" id="KW-0677">Repeat</keyword>
<feature type="region of interest" description="Disordered" evidence="6">
    <location>
        <begin position="304"/>
        <end position="341"/>
    </location>
</feature>
<dbReference type="OrthoDB" id="6105938at2759"/>
<dbReference type="SMART" id="SM00184">
    <property type="entry name" value="RING"/>
    <property type="match status" value="1"/>
</dbReference>
<dbReference type="InterPro" id="IPR017907">
    <property type="entry name" value="Znf_RING_CS"/>
</dbReference>
<dbReference type="SMART" id="SM00355">
    <property type="entry name" value="ZnF_C2H2"/>
    <property type="match status" value="8"/>
</dbReference>